<evidence type="ECO:0000256" key="6">
    <source>
        <dbReference type="ARBA" id="ARBA00023136"/>
    </source>
</evidence>
<evidence type="ECO:0000313" key="13">
    <source>
        <dbReference type="EMBL" id="MZP29985.1"/>
    </source>
</evidence>
<protein>
    <submittedName>
        <fullName evidence="13">HAMP domain-containing protein</fullName>
    </submittedName>
</protein>
<comment type="caution">
    <text evidence="13">The sequence shown here is derived from an EMBL/GenBank/DDBJ whole genome shotgun (WGS) entry which is preliminary data.</text>
</comment>
<dbReference type="GO" id="GO:0005886">
    <property type="term" value="C:plasma membrane"/>
    <property type="evidence" value="ECO:0007669"/>
    <property type="project" value="UniProtKB-SubCell"/>
</dbReference>
<keyword evidence="5 10" id="KW-1133">Transmembrane helix</keyword>
<dbReference type="GO" id="GO:0007165">
    <property type="term" value="P:signal transduction"/>
    <property type="evidence" value="ECO:0007669"/>
    <property type="project" value="UniProtKB-KW"/>
</dbReference>
<organism evidence="13 14">
    <name type="scientific">Heliomicrobium undosum</name>
    <dbReference type="NCBI Taxonomy" id="121734"/>
    <lineage>
        <taxon>Bacteria</taxon>
        <taxon>Bacillati</taxon>
        <taxon>Bacillota</taxon>
        <taxon>Clostridia</taxon>
        <taxon>Eubacteriales</taxon>
        <taxon>Heliobacteriaceae</taxon>
        <taxon>Heliomicrobium</taxon>
    </lineage>
</organism>
<comment type="similarity">
    <text evidence="8">Belongs to the methyl-accepting chemotaxis (MCP) protein family.</text>
</comment>
<dbReference type="PANTHER" id="PTHR32089">
    <property type="entry name" value="METHYL-ACCEPTING CHEMOTAXIS PROTEIN MCPB"/>
    <property type="match status" value="1"/>
</dbReference>
<evidence type="ECO:0000256" key="9">
    <source>
        <dbReference type="PROSITE-ProRule" id="PRU00284"/>
    </source>
</evidence>
<dbReference type="InterPro" id="IPR004089">
    <property type="entry name" value="MCPsignal_dom"/>
</dbReference>
<keyword evidence="14" id="KW-1185">Reference proteome</keyword>
<dbReference type="Gene3D" id="3.30.450.20">
    <property type="entry name" value="PAS domain"/>
    <property type="match status" value="2"/>
</dbReference>
<dbReference type="GO" id="GO:0006935">
    <property type="term" value="P:chemotaxis"/>
    <property type="evidence" value="ECO:0007669"/>
    <property type="project" value="UniProtKB-KW"/>
</dbReference>
<dbReference type="AlphaFoldDB" id="A0A845L4L9"/>
<keyword evidence="7 9" id="KW-0807">Transducer</keyword>
<proteinExistence type="inferred from homology"/>
<dbReference type="Pfam" id="PF00015">
    <property type="entry name" value="MCPsignal"/>
    <property type="match status" value="1"/>
</dbReference>
<evidence type="ECO:0000259" key="11">
    <source>
        <dbReference type="PROSITE" id="PS50111"/>
    </source>
</evidence>
<dbReference type="Gene3D" id="6.10.340.10">
    <property type="match status" value="1"/>
</dbReference>
<feature type="domain" description="Methyl-accepting transducer" evidence="11">
    <location>
        <begin position="381"/>
        <end position="617"/>
    </location>
</feature>
<dbReference type="CDD" id="cd12912">
    <property type="entry name" value="PDC2_MCP_like"/>
    <property type="match status" value="1"/>
</dbReference>
<evidence type="ECO:0000256" key="2">
    <source>
        <dbReference type="ARBA" id="ARBA00022475"/>
    </source>
</evidence>
<evidence type="ECO:0000256" key="5">
    <source>
        <dbReference type="ARBA" id="ARBA00022989"/>
    </source>
</evidence>
<feature type="transmembrane region" description="Helical" evidence="10">
    <location>
        <begin position="290"/>
        <end position="309"/>
    </location>
</feature>
<dbReference type="EMBL" id="WXEY01000008">
    <property type="protein sequence ID" value="MZP29985.1"/>
    <property type="molecule type" value="Genomic_DNA"/>
</dbReference>
<gene>
    <name evidence="13" type="ORF">GTO91_09740</name>
</gene>
<accession>A0A845L4L9</accession>
<sequence>MKIGIRAKLLVGFLALATIPVILLGIISYQQAAASLQKTIEDQIRAVTEQTAELVEADLAGAKDYLKVASKNGVLARAADHNRDAGGEAFAFLSSLQKENKDLLESLIIVDRDGNAVMTHDNPVSNASLADREYVKKALAGAEAMSDVIISKLTQEPVVAFALPLRTGDPASGALTGALIGTIRFDTISKHAQKVKIGENGYAYMIDRTGLILSHPVKDKILKENLSDTTELALKKIVAQMKAGETSEGFYTYSGVYKFVRFQPIGQWVIAVTANYDEYMLPAIQIKERTLVIVLAVMAAAAAIAFVLANKIANPIRQLQGLMEKAGDGDLTVEAAIRTNDEIEDLGKSFNKMIHNQGDTLQQVQMGSVQLSAASEELAGSTVEINAATEQISATAQQVAQEAEEQNASFIEVSKSLLQLSSLVQLAETKASQASALSDLTMKSAHQGRTKVKQAVEAIDVIRQKSDETKDVVQELSNLSARISDIITTINAIAAQTDLLALNAAIEAARAGEHGRGFAVVAEEVRKLSEQSHRGATEIAGLVTGMIEMTGKAVQSMEASNSAVTVGVDVVNATDVTFSKIIGDVTQSITSMNEILEITRDEVATSEQIVRLIDKVASICEITLSNSQQVSAATEEQTATVENLASMAEQTSALAESLNEMVKKFVIR</sequence>
<dbReference type="PROSITE" id="PS50111">
    <property type="entry name" value="CHEMOTAXIS_TRANSDUC_2"/>
    <property type="match status" value="1"/>
</dbReference>
<dbReference type="Proteomes" id="UP000463470">
    <property type="component" value="Unassembled WGS sequence"/>
</dbReference>
<dbReference type="InterPro" id="IPR003660">
    <property type="entry name" value="HAMP_dom"/>
</dbReference>
<dbReference type="Gene3D" id="1.10.287.950">
    <property type="entry name" value="Methyl-accepting chemotaxis protein"/>
    <property type="match status" value="1"/>
</dbReference>
<feature type="domain" description="HAMP" evidence="12">
    <location>
        <begin position="310"/>
        <end position="362"/>
    </location>
</feature>
<evidence type="ECO:0000256" key="3">
    <source>
        <dbReference type="ARBA" id="ARBA00022500"/>
    </source>
</evidence>
<dbReference type="SMART" id="SM00304">
    <property type="entry name" value="HAMP"/>
    <property type="match status" value="1"/>
</dbReference>
<dbReference type="SMART" id="SM00283">
    <property type="entry name" value="MA"/>
    <property type="match status" value="1"/>
</dbReference>
<dbReference type="Pfam" id="PF02743">
    <property type="entry name" value="dCache_1"/>
    <property type="match status" value="1"/>
</dbReference>
<keyword evidence="3" id="KW-0145">Chemotaxis</keyword>
<evidence type="ECO:0000259" key="12">
    <source>
        <dbReference type="PROSITE" id="PS50885"/>
    </source>
</evidence>
<reference evidence="13 14" key="1">
    <citation type="submission" date="2020-01" db="EMBL/GenBank/DDBJ databases">
        <title>Whole-genome sequence of Heliobacterium undosum DSM 13378.</title>
        <authorList>
            <person name="Kyndt J.A."/>
            <person name="Meyer T.E."/>
        </authorList>
    </citation>
    <scope>NUCLEOTIDE SEQUENCE [LARGE SCALE GENOMIC DNA]</scope>
    <source>
        <strain evidence="13 14">DSM 13378</strain>
    </source>
</reference>
<evidence type="ECO:0000313" key="14">
    <source>
        <dbReference type="Proteomes" id="UP000463470"/>
    </source>
</evidence>
<keyword evidence="6 10" id="KW-0472">Membrane</keyword>
<evidence type="ECO:0000256" key="8">
    <source>
        <dbReference type="ARBA" id="ARBA00029447"/>
    </source>
</evidence>
<dbReference type="Pfam" id="PF00672">
    <property type="entry name" value="HAMP"/>
    <property type="match status" value="1"/>
</dbReference>
<dbReference type="PROSITE" id="PS50885">
    <property type="entry name" value="HAMP"/>
    <property type="match status" value="1"/>
</dbReference>
<evidence type="ECO:0000256" key="4">
    <source>
        <dbReference type="ARBA" id="ARBA00022692"/>
    </source>
</evidence>
<dbReference type="CDD" id="cd06225">
    <property type="entry name" value="HAMP"/>
    <property type="match status" value="1"/>
</dbReference>
<evidence type="ECO:0000256" key="10">
    <source>
        <dbReference type="SAM" id="Phobius"/>
    </source>
</evidence>
<keyword evidence="2" id="KW-1003">Cell membrane</keyword>
<dbReference type="PANTHER" id="PTHR32089:SF112">
    <property type="entry name" value="LYSOZYME-LIKE PROTEIN-RELATED"/>
    <property type="match status" value="1"/>
</dbReference>
<evidence type="ECO:0000256" key="1">
    <source>
        <dbReference type="ARBA" id="ARBA00004651"/>
    </source>
</evidence>
<dbReference type="SUPFAM" id="SSF58104">
    <property type="entry name" value="Methyl-accepting chemotaxis protein (MCP) signaling domain"/>
    <property type="match status" value="1"/>
</dbReference>
<dbReference type="CDD" id="cd12914">
    <property type="entry name" value="PDC1_DGC_like"/>
    <property type="match status" value="1"/>
</dbReference>
<evidence type="ECO:0000256" key="7">
    <source>
        <dbReference type="ARBA" id="ARBA00023224"/>
    </source>
</evidence>
<keyword evidence="4 10" id="KW-0812">Transmembrane</keyword>
<name>A0A845L4L9_9FIRM</name>
<dbReference type="InterPro" id="IPR033479">
    <property type="entry name" value="dCache_1"/>
</dbReference>
<comment type="subcellular location">
    <subcellularLocation>
        <location evidence="1">Cell membrane</location>
        <topology evidence="1">Multi-pass membrane protein</topology>
    </subcellularLocation>
</comment>
<dbReference type="OrthoDB" id="243053at2"/>